<dbReference type="AlphaFoldDB" id="X1PBZ9"/>
<feature type="non-terminal residue" evidence="2">
    <location>
        <position position="1"/>
    </location>
</feature>
<evidence type="ECO:0008006" key="3">
    <source>
        <dbReference type="Google" id="ProtNLM"/>
    </source>
</evidence>
<evidence type="ECO:0000313" key="2">
    <source>
        <dbReference type="EMBL" id="GAI53383.1"/>
    </source>
</evidence>
<dbReference type="EMBL" id="BARV01040373">
    <property type="protein sequence ID" value="GAI53383.1"/>
    <property type="molecule type" value="Genomic_DNA"/>
</dbReference>
<sequence length="109" mass="11613">DQDLIVGNSSGVSYFFLNVGNINSPKWTSFAAPSPGTYTQLAYADLDNDGDLDLLVGCSDGKSYAYQNIGSNALPSWSPKSEWDAPNVSGGYAASICKEIRNPRLGTNN</sequence>
<comment type="caution">
    <text evidence="2">The sequence shown here is derived from an EMBL/GenBank/DDBJ whole genome shotgun (WGS) entry which is preliminary data.</text>
</comment>
<dbReference type="Pfam" id="PF13517">
    <property type="entry name" value="FG-GAP_3"/>
    <property type="match status" value="1"/>
</dbReference>
<protein>
    <recommendedName>
        <fullName evidence="3">VCBS repeat-containing protein</fullName>
    </recommendedName>
</protein>
<accession>X1PBZ9</accession>
<proteinExistence type="predicted"/>
<dbReference type="InterPro" id="IPR028994">
    <property type="entry name" value="Integrin_alpha_N"/>
</dbReference>
<evidence type="ECO:0000256" key="1">
    <source>
        <dbReference type="ARBA" id="ARBA00022729"/>
    </source>
</evidence>
<dbReference type="SUPFAM" id="SSF69318">
    <property type="entry name" value="Integrin alpha N-terminal domain"/>
    <property type="match status" value="1"/>
</dbReference>
<keyword evidence="1" id="KW-0732">Signal</keyword>
<reference evidence="2" key="1">
    <citation type="journal article" date="2014" name="Front. Microbiol.">
        <title>High frequency of phylogenetically diverse reductive dehalogenase-homologous genes in deep subseafloor sedimentary metagenomes.</title>
        <authorList>
            <person name="Kawai M."/>
            <person name="Futagami T."/>
            <person name="Toyoda A."/>
            <person name="Takaki Y."/>
            <person name="Nishi S."/>
            <person name="Hori S."/>
            <person name="Arai W."/>
            <person name="Tsubouchi T."/>
            <person name="Morono Y."/>
            <person name="Uchiyama I."/>
            <person name="Ito T."/>
            <person name="Fujiyama A."/>
            <person name="Inagaki F."/>
            <person name="Takami H."/>
        </authorList>
    </citation>
    <scope>NUCLEOTIDE SEQUENCE</scope>
    <source>
        <strain evidence="2">Expedition CK06-06</strain>
    </source>
</reference>
<dbReference type="InterPro" id="IPR013517">
    <property type="entry name" value="FG-GAP"/>
</dbReference>
<gene>
    <name evidence="2" type="ORF">S06H3_61534</name>
</gene>
<name>X1PBZ9_9ZZZZ</name>
<organism evidence="2">
    <name type="scientific">marine sediment metagenome</name>
    <dbReference type="NCBI Taxonomy" id="412755"/>
    <lineage>
        <taxon>unclassified sequences</taxon>
        <taxon>metagenomes</taxon>
        <taxon>ecological metagenomes</taxon>
    </lineage>
</organism>